<dbReference type="Proteomes" id="UP000645217">
    <property type="component" value="Unassembled WGS sequence"/>
</dbReference>
<reference evidence="5" key="1">
    <citation type="journal article" date="2014" name="Int. J. Syst. Evol. Microbiol.">
        <title>Complete genome sequence of Corynebacterium casei LMG S-19264T (=DSM 44701T), isolated from a smear-ripened cheese.</title>
        <authorList>
            <consortium name="US DOE Joint Genome Institute (JGI-PGF)"/>
            <person name="Walter F."/>
            <person name="Albersmeier A."/>
            <person name="Kalinowski J."/>
            <person name="Ruckert C."/>
        </authorList>
    </citation>
    <scope>NUCLEOTIDE SEQUENCE</scope>
    <source>
        <strain evidence="5">JCM 13064</strain>
    </source>
</reference>
<organism evidence="5 6">
    <name type="scientific">Sphaerisporangium melleum</name>
    <dbReference type="NCBI Taxonomy" id="321316"/>
    <lineage>
        <taxon>Bacteria</taxon>
        <taxon>Bacillati</taxon>
        <taxon>Actinomycetota</taxon>
        <taxon>Actinomycetes</taxon>
        <taxon>Streptosporangiales</taxon>
        <taxon>Streptosporangiaceae</taxon>
        <taxon>Sphaerisporangium</taxon>
    </lineage>
</organism>
<evidence type="ECO:0000256" key="1">
    <source>
        <dbReference type="ARBA" id="ARBA00023125"/>
    </source>
</evidence>
<dbReference type="PANTHER" id="PTHR30055">
    <property type="entry name" value="HTH-TYPE TRANSCRIPTIONAL REGULATOR RUTR"/>
    <property type="match status" value="1"/>
</dbReference>
<accession>A0A917VIY5</accession>
<feature type="domain" description="HTH tetR-type" evidence="4">
    <location>
        <begin position="8"/>
        <end position="68"/>
    </location>
</feature>
<dbReference type="EMBL" id="BMNT01000013">
    <property type="protein sequence ID" value="GGK83820.1"/>
    <property type="molecule type" value="Genomic_DNA"/>
</dbReference>
<evidence type="ECO:0000313" key="6">
    <source>
        <dbReference type="Proteomes" id="UP000645217"/>
    </source>
</evidence>
<dbReference type="SUPFAM" id="SSF46689">
    <property type="entry name" value="Homeodomain-like"/>
    <property type="match status" value="1"/>
</dbReference>
<dbReference type="AlphaFoldDB" id="A0A917VIY5"/>
<feature type="DNA-binding region" description="H-T-H motif" evidence="2">
    <location>
        <begin position="31"/>
        <end position="50"/>
    </location>
</feature>
<dbReference type="GO" id="GO:0000976">
    <property type="term" value="F:transcription cis-regulatory region binding"/>
    <property type="evidence" value="ECO:0007669"/>
    <property type="project" value="TreeGrafter"/>
</dbReference>
<dbReference type="PROSITE" id="PS50977">
    <property type="entry name" value="HTH_TETR_2"/>
    <property type="match status" value="1"/>
</dbReference>
<keyword evidence="6" id="KW-1185">Reference proteome</keyword>
<keyword evidence="1 2" id="KW-0238">DNA-binding</keyword>
<dbReference type="PRINTS" id="PR00455">
    <property type="entry name" value="HTHTETR"/>
</dbReference>
<dbReference type="GO" id="GO:0003700">
    <property type="term" value="F:DNA-binding transcription factor activity"/>
    <property type="evidence" value="ECO:0007669"/>
    <property type="project" value="TreeGrafter"/>
</dbReference>
<evidence type="ECO:0000256" key="3">
    <source>
        <dbReference type="SAM" id="MobiDB-lite"/>
    </source>
</evidence>
<dbReference type="PANTHER" id="PTHR30055:SF235">
    <property type="entry name" value="TRANSCRIPTIONAL REGULATORY PROTEIN"/>
    <property type="match status" value="1"/>
</dbReference>
<sequence length="212" mass="21949">MTTLDRGGDTRARILAAAQQLFAERGYAATSLADIAARVGLTKTAVAYHFHPKDRLAAELIAPAADDLFSLLGAEHGDDPRGFVAPLTGFVVRHRTVIGLLMEDIGGADQAAPGSRGDAIRTFRDEIHTRLAGPAPGAAARVRAWAVMGALQLAVVQTMDLPEDSVRDLLLTAALAAYDAIPPRGDTASPPGGASSSAAATSRDGSSSVRAR</sequence>
<name>A0A917VIY5_9ACTN</name>
<proteinExistence type="predicted"/>
<feature type="region of interest" description="Disordered" evidence="3">
    <location>
        <begin position="181"/>
        <end position="212"/>
    </location>
</feature>
<protein>
    <recommendedName>
        <fullName evidence="4">HTH tetR-type domain-containing protein</fullName>
    </recommendedName>
</protein>
<gene>
    <name evidence="5" type="ORF">GCM10007964_27860</name>
</gene>
<dbReference type="Gene3D" id="1.10.357.10">
    <property type="entry name" value="Tetracycline Repressor, domain 2"/>
    <property type="match status" value="1"/>
</dbReference>
<reference evidence="5" key="2">
    <citation type="submission" date="2020-09" db="EMBL/GenBank/DDBJ databases">
        <authorList>
            <person name="Sun Q."/>
            <person name="Ohkuma M."/>
        </authorList>
    </citation>
    <scope>NUCLEOTIDE SEQUENCE</scope>
    <source>
        <strain evidence="5">JCM 13064</strain>
    </source>
</reference>
<dbReference type="Pfam" id="PF00440">
    <property type="entry name" value="TetR_N"/>
    <property type="match status" value="1"/>
</dbReference>
<evidence type="ECO:0000256" key="2">
    <source>
        <dbReference type="PROSITE-ProRule" id="PRU00335"/>
    </source>
</evidence>
<dbReference type="RefSeq" id="WP_189163400.1">
    <property type="nucleotide sequence ID" value="NZ_BMNT01000013.1"/>
</dbReference>
<dbReference type="InterPro" id="IPR009057">
    <property type="entry name" value="Homeodomain-like_sf"/>
</dbReference>
<dbReference type="InterPro" id="IPR001647">
    <property type="entry name" value="HTH_TetR"/>
</dbReference>
<feature type="compositionally biased region" description="Low complexity" evidence="3">
    <location>
        <begin position="185"/>
        <end position="212"/>
    </location>
</feature>
<evidence type="ECO:0000259" key="4">
    <source>
        <dbReference type="PROSITE" id="PS50977"/>
    </source>
</evidence>
<dbReference type="InterPro" id="IPR050109">
    <property type="entry name" value="HTH-type_TetR-like_transc_reg"/>
</dbReference>
<comment type="caution">
    <text evidence="5">The sequence shown here is derived from an EMBL/GenBank/DDBJ whole genome shotgun (WGS) entry which is preliminary data.</text>
</comment>
<evidence type="ECO:0000313" key="5">
    <source>
        <dbReference type="EMBL" id="GGK83820.1"/>
    </source>
</evidence>